<name>A0A9W8CH78_9FUNG</name>
<sequence length="750" mass="86243">MSRLTRPVRNCLPNQLFLNKRTYSSNHGRLKSLLAKDPPLVRQSIDQGITDTEQLKRLVKKKVSWRQGFAENGNYQTMLCTALKAKNPYRLQRILERMLVENVRQGKHTNVSLKVLHGSAYMILARLLEHREDAMVAAGEVLGEIGWRTQIRPDILITVLAMAAHEATGNEKEYMRSRMCLKWDSSNAALVRSVLQMRGISLRLITDLFDAADDEQSSIGRLEATRFYLACVSHGAVPEHIINRMRSFHNEVASDIARGFLEKRKIGISALALTHLHISAGDMERAKEILDQFATLNLETRWPLGAVSEAIQHKYSVPKDMLPLLVAVSFDDFSEFVKGIERLPVFRTRKIGAAMLRDELEIRRYMRNEHLPITRFFVPRLIIRADNPGIYRLVERHYAEDFESRSIEIDWLIKEASGLAFRLQSIAPLMMLFTKLAQKPELMGAFTAGKLLASMTSVLDSSEMLLQLDESDTKTRSAYIDIAANCTEFRKSLLQMYLRLGIEPNTQQLAIIHNQISSATSNGILSVDQDSKQQLSSLASHILAYISPRNLAQPRLSRTVVFRLFYEQLLRRLAPKYPQAVLKLYEYVAGHPSLTDHHFIMRYTAIMIEEYIENGHFYNKGFFRLEKALIRCLSPRGLPKRFCNTLWPRLWALHMFLRRRRYVVRYKIYPWQLRCQKHNSVFCLKPTPIPSAEKIKAQKIDTRIEPLDPRDKEAAIMIMNDSTPESLPNSKKHSLEKMLQSNTQMIISAL</sequence>
<protein>
    <submittedName>
        <fullName evidence="1">Uncharacterized protein</fullName>
    </submittedName>
</protein>
<dbReference type="AlphaFoldDB" id="A0A9W8CH78"/>
<keyword evidence="2" id="KW-1185">Reference proteome</keyword>
<proteinExistence type="predicted"/>
<reference evidence="1" key="1">
    <citation type="submission" date="2022-07" db="EMBL/GenBank/DDBJ databases">
        <title>Phylogenomic reconstructions and comparative analyses of Kickxellomycotina fungi.</title>
        <authorList>
            <person name="Reynolds N.K."/>
            <person name="Stajich J.E."/>
            <person name="Barry K."/>
            <person name="Grigoriev I.V."/>
            <person name="Crous P."/>
            <person name="Smith M.E."/>
        </authorList>
    </citation>
    <scope>NUCLEOTIDE SEQUENCE</scope>
    <source>
        <strain evidence="1">NBRC 105413</strain>
    </source>
</reference>
<comment type="caution">
    <text evidence="1">The sequence shown here is derived from an EMBL/GenBank/DDBJ whole genome shotgun (WGS) entry which is preliminary data.</text>
</comment>
<evidence type="ECO:0000313" key="1">
    <source>
        <dbReference type="EMBL" id="KAJ1643720.1"/>
    </source>
</evidence>
<accession>A0A9W8CH78</accession>
<gene>
    <name evidence="1" type="ORF">LPJ64_004539</name>
</gene>
<organism evidence="1 2">
    <name type="scientific">Coemansia asiatica</name>
    <dbReference type="NCBI Taxonomy" id="1052880"/>
    <lineage>
        <taxon>Eukaryota</taxon>
        <taxon>Fungi</taxon>
        <taxon>Fungi incertae sedis</taxon>
        <taxon>Zoopagomycota</taxon>
        <taxon>Kickxellomycotina</taxon>
        <taxon>Kickxellomycetes</taxon>
        <taxon>Kickxellales</taxon>
        <taxon>Kickxellaceae</taxon>
        <taxon>Coemansia</taxon>
    </lineage>
</organism>
<dbReference type="Proteomes" id="UP001145021">
    <property type="component" value="Unassembled WGS sequence"/>
</dbReference>
<evidence type="ECO:0000313" key="2">
    <source>
        <dbReference type="Proteomes" id="UP001145021"/>
    </source>
</evidence>
<dbReference type="EMBL" id="JANBOH010000227">
    <property type="protein sequence ID" value="KAJ1643720.1"/>
    <property type="molecule type" value="Genomic_DNA"/>
</dbReference>